<sequence length="147" mass="17798">MITVKLLKPYYMKVDKKIVRVVLAYQYFALLINDQIYQFIPTEEREIQVNRKTKAIENIHATFAFQKGKDIIYKSMYELIMYPNFLFQLHSIVEPYFTNINIKQMTNHERVIHELEQLNIKRRIDQALDTNNKKLFYELVQYLSQVN</sequence>
<dbReference type="InterPro" id="IPR014957">
    <property type="entry name" value="IDEAL_dom"/>
</dbReference>
<dbReference type="SMART" id="SM00914">
    <property type="entry name" value="IDEAL"/>
    <property type="match status" value="1"/>
</dbReference>
<dbReference type="EMBL" id="VDUW01000004">
    <property type="protein sequence ID" value="TXL65023.1"/>
    <property type="molecule type" value="Genomic_DNA"/>
</dbReference>
<comment type="caution">
    <text evidence="2">The sequence shown here is derived from an EMBL/GenBank/DDBJ whole genome shotgun (WGS) entry which is preliminary data.</text>
</comment>
<dbReference type="AlphaFoldDB" id="A0A5C8NV68"/>
<proteinExistence type="predicted"/>
<evidence type="ECO:0000313" key="3">
    <source>
        <dbReference type="Proteomes" id="UP000321574"/>
    </source>
</evidence>
<accession>A0A5C8NV68</accession>
<dbReference type="Pfam" id="PF08858">
    <property type="entry name" value="IDEAL"/>
    <property type="match status" value="1"/>
</dbReference>
<evidence type="ECO:0000313" key="2">
    <source>
        <dbReference type="EMBL" id="TXL65023.1"/>
    </source>
</evidence>
<reference evidence="2 3" key="1">
    <citation type="submission" date="2019-06" db="EMBL/GenBank/DDBJ databases">
        <title>Cerasibacillus sp. nov., isolated from maize field.</title>
        <authorList>
            <person name="Lin S.-Y."/>
            <person name="Tsai C.-F."/>
            <person name="Young C.-C."/>
        </authorList>
    </citation>
    <scope>NUCLEOTIDE SEQUENCE [LARGE SCALE GENOMIC DNA]</scope>
    <source>
        <strain evidence="2 3">CC-CFT480</strain>
    </source>
</reference>
<name>A0A5C8NV68_9BACI</name>
<dbReference type="OrthoDB" id="2930704at2"/>
<keyword evidence="3" id="KW-1185">Reference proteome</keyword>
<dbReference type="RefSeq" id="WP_147666779.1">
    <property type="nucleotide sequence ID" value="NZ_VDUW01000004.1"/>
</dbReference>
<dbReference type="Proteomes" id="UP000321574">
    <property type="component" value="Unassembled WGS sequence"/>
</dbReference>
<feature type="domain" description="IDEAL" evidence="1">
    <location>
        <begin position="107"/>
        <end position="143"/>
    </location>
</feature>
<organism evidence="2 3">
    <name type="scientific">Cerasibacillus terrae</name>
    <dbReference type="NCBI Taxonomy" id="2498845"/>
    <lineage>
        <taxon>Bacteria</taxon>
        <taxon>Bacillati</taxon>
        <taxon>Bacillota</taxon>
        <taxon>Bacilli</taxon>
        <taxon>Bacillales</taxon>
        <taxon>Bacillaceae</taxon>
        <taxon>Cerasibacillus</taxon>
    </lineage>
</organism>
<protein>
    <submittedName>
        <fullName evidence="2">IDEAL domain-containing protein</fullName>
    </submittedName>
</protein>
<evidence type="ECO:0000259" key="1">
    <source>
        <dbReference type="SMART" id="SM00914"/>
    </source>
</evidence>
<dbReference type="InterPro" id="IPR027393">
    <property type="entry name" value="Virus_scaffolding_prot_C"/>
</dbReference>
<gene>
    <name evidence="2" type="ORF">FHP05_07740</name>
</gene>
<dbReference type="Gene3D" id="4.10.810.10">
    <property type="entry name" value="Virus Scaffolding Protein, Chain A"/>
    <property type="match status" value="1"/>
</dbReference>